<evidence type="ECO:0000256" key="4">
    <source>
        <dbReference type="ARBA" id="ARBA00022989"/>
    </source>
</evidence>
<dbReference type="InterPro" id="IPR053937">
    <property type="entry name" value="GOST_TM"/>
</dbReference>
<dbReference type="Proteomes" id="UP000253551">
    <property type="component" value="Unassembled WGS sequence"/>
</dbReference>
<feature type="transmembrane region" description="Helical" evidence="6">
    <location>
        <begin position="284"/>
        <end position="302"/>
    </location>
</feature>
<feature type="chain" id="PRO_5016784774" description="GOST seven transmembrane domain-containing protein" evidence="7">
    <location>
        <begin position="25"/>
        <end position="424"/>
    </location>
</feature>
<dbReference type="GO" id="GO:0005794">
    <property type="term" value="C:Golgi apparatus"/>
    <property type="evidence" value="ECO:0007669"/>
    <property type="project" value="TreeGrafter"/>
</dbReference>
<dbReference type="GO" id="GO:0016020">
    <property type="term" value="C:membrane"/>
    <property type="evidence" value="ECO:0007669"/>
    <property type="project" value="UniProtKB-SubCell"/>
</dbReference>
<protein>
    <recommendedName>
        <fullName evidence="8">GOST seven transmembrane domain-containing protein</fullName>
    </recommendedName>
</protein>
<dbReference type="AlphaFoldDB" id="A0A367KIA3"/>
<evidence type="ECO:0000259" key="8">
    <source>
        <dbReference type="Pfam" id="PF06814"/>
    </source>
</evidence>
<dbReference type="PANTHER" id="PTHR21229:SF2">
    <property type="entry name" value="RE59932P"/>
    <property type="match status" value="1"/>
</dbReference>
<accession>A0A367KIA3</accession>
<dbReference type="PANTHER" id="PTHR21229">
    <property type="entry name" value="LUNG SEVEN TRANSMEMBRANE RECEPTOR"/>
    <property type="match status" value="1"/>
</dbReference>
<feature type="transmembrane region" description="Helical" evidence="6">
    <location>
        <begin position="212"/>
        <end position="234"/>
    </location>
</feature>
<feature type="non-terminal residue" evidence="9">
    <location>
        <position position="424"/>
    </location>
</feature>
<evidence type="ECO:0000256" key="3">
    <source>
        <dbReference type="ARBA" id="ARBA00022729"/>
    </source>
</evidence>
<comment type="subcellular location">
    <subcellularLocation>
        <location evidence="1">Membrane</location>
        <topology evidence="1">Multi-pass membrane protein</topology>
    </subcellularLocation>
</comment>
<feature type="domain" description="GOST seven transmembrane" evidence="8">
    <location>
        <begin position="175"/>
        <end position="421"/>
    </location>
</feature>
<proteinExistence type="predicted"/>
<dbReference type="Pfam" id="PF06814">
    <property type="entry name" value="GOST_TM"/>
    <property type="match status" value="1"/>
</dbReference>
<organism evidence="9 10">
    <name type="scientific">Rhizopus stolonifer</name>
    <name type="common">Rhizopus nigricans</name>
    <dbReference type="NCBI Taxonomy" id="4846"/>
    <lineage>
        <taxon>Eukaryota</taxon>
        <taxon>Fungi</taxon>
        <taxon>Fungi incertae sedis</taxon>
        <taxon>Mucoromycota</taxon>
        <taxon>Mucoromycotina</taxon>
        <taxon>Mucoromycetes</taxon>
        <taxon>Mucorales</taxon>
        <taxon>Mucorineae</taxon>
        <taxon>Rhizopodaceae</taxon>
        <taxon>Rhizopus</taxon>
    </lineage>
</organism>
<comment type="caution">
    <text evidence="9">The sequence shown here is derived from an EMBL/GenBank/DDBJ whole genome shotgun (WGS) entry which is preliminary data.</text>
</comment>
<feature type="transmembrane region" description="Helical" evidence="6">
    <location>
        <begin position="246"/>
        <end position="272"/>
    </location>
</feature>
<dbReference type="EMBL" id="PJQM01001615">
    <property type="protein sequence ID" value="RCI01907.1"/>
    <property type="molecule type" value="Genomic_DNA"/>
</dbReference>
<feature type="transmembrane region" description="Helical" evidence="6">
    <location>
        <begin position="360"/>
        <end position="379"/>
    </location>
</feature>
<reference evidence="9 10" key="1">
    <citation type="journal article" date="2018" name="G3 (Bethesda)">
        <title>Phylogenetic and Phylogenomic Definition of Rhizopus Species.</title>
        <authorList>
            <person name="Gryganskyi A.P."/>
            <person name="Golan J."/>
            <person name="Dolatabadi S."/>
            <person name="Mondo S."/>
            <person name="Robb S."/>
            <person name="Idnurm A."/>
            <person name="Muszewska A."/>
            <person name="Steczkiewicz K."/>
            <person name="Masonjones S."/>
            <person name="Liao H.L."/>
            <person name="Gajdeczka M.T."/>
            <person name="Anike F."/>
            <person name="Vuek A."/>
            <person name="Anishchenko I.M."/>
            <person name="Voigt K."/>
            <person name="de Hoog G.S."/>
            <person name="Smith M.E."/>
            <person name="Heitman J."/>
            <person name="Vilgalys R."/>
            <person name="Stajich J.E."/>
        </authorList>
    </citation>
    <scope>NUCLEOTIDE SEQUENCE [LARGE SCALE GENOMIC DNA]</scope>
    <source>
        <strain evidence="9 10">LSU 92-RS-03</strain>
    </source>
</reference>
<dbReference type="OrthoDB" id="29657at2759"/>
<gene>
    <name evidence="9" type="ORF">CU098_000946</name>
</gene>
<name>A0A367KIA3_RHIST</name>
<feature type="signal peptide" evidence="7">
    <location>
        <begin position="1"/>
        <end position="24"/>
    </location>
</feature>
<keyword evidence="4 6" id="KW-1133">Transmembrane helix</keyword>
<evidence type="ECO:0000256" key="1">
    <source>
        <dbReference type="ARBA" id="ARBA00004141"/>
    </source>
</evidence>
<evidence type="ECO:0000256" key="5">
    <source>
        <dbReference type="ARBA" id="ARBA00023136"/>
    </source>
</evidence>
<keyword evidence="5 6" id="KW-0472">Membrane</keyword>
<evidence type="ECO:0000256" key="2">
    <source>
        <dbReference type="ARBA" id="ARBA00022692"/>
    </source>
</evidence>
<sequence>MKFAIKTNCLYLLFLLNFIATIKASPELIVQNDDRNMIEVAEFGFLPGGRLTLNLMDLKWHELTGGVAAFYIRKGRILQEEYNSYGDRDHILVDYDQECFLNNSFIRDEVNDGVSLVEYLPEQATEWTKTIEVKEGEQGLWEVLFVSCRPSRVSFKLLVDQLNPNGNYLSAGDIPLPYVYAFSSVAYAVIAVYWTGLLILNKNNVQVFRAHWLMFVLLLCIVINKLLLSLKYHYMRLGLLSEGWKIGFYVFACIKGILSLLIIVLLASGWTFIKPFLSTRDKRIISMIIPLQVLANIASAIGNETALGSSDWPYWNTVLPLIDLASCSAILWTILQTKKHLASAASVDGKEQDVLNKYKLWSSFYLVTLVYIYITRIIVQLLQACLPFQYVTWFGEAVNEVTTFLFYVFVGYKFRPYPNNPYIQ</sequence>
<dbReference type="InterPro" id="IPR009637">
    <property type="entry name" value="GPR107/GPR108-like"/>
</dbReference>
<keyword evidence="3 7" id="KW-0732">Signal</keyword>
<evidence type="ECO:0000256" key="6">
    <source>
        <dbReference type="SAM" id="Phobius"/>
    </source>
</evidence>
<feature type="transmembrane region" description="Helical" evidence="6">
    <location>
        <begin position="314"/>
        <end position="335"/>
    </location>
</feature>
<keyword evidence="10" id="KW-1185">Reference proteome</keyword>
<evidence type="ECO:0000313" key="9">
    <source>
        <dbReference type="EMBL" id="RCI01907.1"/>
    </source>
</evidence>
<evidence type="ECO:0000256" key="7">
    <source>
        <dbReference type="SAM" id="SignalP"/>
    </source>
</evidence>
<keyword evidence="2 6" id="KW-0812">Transmembrane</keyword>
<feature type="transmembrane region" description="Helical" evidence="6">
    <location>
        <begin position="391"/>
        <end position="410"/>
    </location>
</feature>
<feature type="transmembrane region" description="Helical" evidence="6">
    <location>
        <begin position="178"/>
        <end position="200"/>
    </location>
</feature>
<evidence type="ECO:0000313" key="10">
    <source>
        <dbReference type="Proteomes" id="UP000253551"/>
    </source>
</evidence>